<dbReference type="PIRSF" id="PIRSF002419">
    <property type="entry name" value="Tetraspanin"/>
    <property type="match status" value="1"/>
</dbReference>
<proteinExistence type="inferred from homology"/>
<dbReference type="RefSeq" id="XP_012876443.1">
    <property type="nucleotide sequence ID" value="XM_013020989.1"/>
</dbReference>
<dbReference type="OrthoDB" id="9886271at2759"/>
<evidence type="ECO:0000256" key="5">
    <source>
        <dbReference type="ARBA" id="ARBA00023136"/>
    </source>
</evidence>
<dbReference type="FunFam" id="1.10.1450.10:FF:000022">
    <property type="entry name" value="Tetraspanin 32"/>
    <property type="match status" value="1"/>
</dbReference>
<dbReference type="FunCoup" id="A0A1S3FIM1">
    <property type="interactions" value="13"/>
</dbReference>
<dbReference type="CTD" id="10077"/>
<name>A0A1S3FIM1_DIPOR</name>
<sequence>MALRSRVKFAKCQMLVTSFFVLLLSLAGASIVALTHFGDHFTVISRAPLERSPFQSLDRWVFAVGIVLAGLLGLGAALSAAATVREAQGLMAGGFLCFILVFLALAQVAFWRLRNPTQVEDAVLDTYDLVYDQAVRSPSGTQSQELTAIQDTFLCCGKTSPFGLLGSGEAALCQGPEAAREDCLQSIRNFLRTHATITSTLTGAGLALTVYAMLLSTFLWLAIHKGCGLDHKGGYSLTPRAHGYQYQEPSLFRRFQEAPVPRHPSEAEDVL</sequence>
<organism evidence="8 9">
    <name type="scientific">Dipodomys ordii</name>
    <name type="common">Ord's kangaroo rat</name>
    <dbReference type="NCBI Taxonomy" id="10020"/>
    <lineage>
        <taxon>Eukaryota</taxon>
        <taxon>Metazoa</taxon>
        <taxon>Chordata</taxon>
        <taxon>Craniata</taxon>
        <taxon>Vertebrata</taxon>
        <taxon>Euteleostomi</taxon>
        <taxon>Mammalia</taxon>
        <taxon>Eutheria</taxon>
        <taxon>Euarchontoglires</taxon>
        <taxon>Glires</taxon>
        <taxon>Rodentia</taxon>
        <taxon>Castorimorpha</taxon>
        <taxon>Heteromyidae</taxon>
        <taxon>Dipodomyinae</taxon>
        <taxon>Dipodomys</taxon>
    </lineage>
</organism>
<feature type="transmembrane region" description="Helical" evidence="7">
    <location>
        <begin position="90"/>
        <end position="111"/>
    </location>
</feature>
<dbReference type="GO" id="GO:0007154">
    <property type="term" value="P:cell communication"/>
    <property type="evidence" value="ECO:0007669"/>
    <property type="project" value="UniProtKB-ARBA"/>
</dbReference>
<dbReference type="STRING" id="10020.ENSDORP00000022454"/>
<evidence type="ECO:0000256" key="6">
    <source>
        <dbReference type="PIRSR" id="PIRSR002419-1"/>
    </source>
</evidence>
<keyword evidence="3 7" id="KW-0812">Transmembrane</keyword>
<feature type="disulfide bond" evidence="6">
    <location>
        <begin position="155"/>
        <end position="183"/>
    </location>
</feature>
<dbReference type="GO" id="GO:0023052">
    <property type="term" value="P:signaling"/>
    <property type="evidence" value="ECO:0007669"/>
    <property type="project" value="UniProtKB-ARBA"/>
</dbReference>
<dbReference type="InterPro" id="IPR000301">
    <property type="entry name" value="Tetraspanin_animals"/>
</dbReference>
<dbReference type="KEGG" id="dord:105989154"/>
<keyword evidence="5 7" id="KW-0472">Membrane</keyword>
<evidence type="ECO:0000313" key="9">
    <source>
        <dbReference type="RefSeq" id="XP_012876443.1"/>
    </source>
</evidence>
<dbReference type="CDD" id="cd03153">
    <property type="entry name" value="PHEMX_like_LEL"/>
    <property type="match status" value="1"/>
</dbReference>
<dbReference type="AlphaFoldDB" id="A0A1S3FIM1"/>
<dbReference type="InterPro" id="IPR008952">
    <property type="entry name" value="Tetraspanin_EC2_sf"/>
</dbReference>
<feature type="disulfide bond" evidence="6">
    <location>
        <begin position="156"/>
        <end position="173"/>
    </location>
</feature>
<evidence type="ECO:0000256" key="4">
    <source>
        <dbReference type="ARBA" id="ARBA00022989"/>
    </source>
</evidence>
<accession>A0A1S3FIM1</accession>
<feature type="transmembrane region" description="Helical" evidence="7">
    <location>
        <begin position="57"/>
        <end position="78"/>
    </location>
</feature>
<evidence type="ECO:0000256" key="7">
    <source>
        <dbReference type="RuleBase" id="RU361218"/>
    </source>
</evidence>
<feature type="transmembrane region" description="Helical" evidence="7">
    <location>
        <begin position="201"/>
        <end position="223"/>
    </location>
</feature>
<evidence type="ECO:0000313" key="8">
    <source>
        <dbReference type="Proteomes" id="UP000081671"/>
    </source>
</evidence>
<keyword evidence="8" id="KW-1185">Reference proteome</keyword>
<dbReference type="Proteomes" id="UP000081671">
    <property type="component" value="Unplaced"/>
</dbReference>
<keyword evidence="6" id="KW-1015">Disulfide bond</keyword>
<keyword evidence="4 7" id="KW-1133">Transmembrane helix</keyword>
<evidence type="ECO:0000256" key="2">
    <source>
        <dbReference type="ARBA" id="ARBA00006840"/>
    </source>
</evidence>
<dbReference type="Pfam" id="PF00335">
    <property type="entry name" value="Tetraspanin"/>
    <property type="match status" value="1"/>
</dbReference>
<dbReference type="GO" id="GO:0016020">
    <property type="term" value="C:membrane"/>
    <property type="evidence" value="ECO:0007669"/>
    <property type="project" value="UniProtKB-SubCell"/>
</dbReference>
<dbReference type="InterPro" id="IPR018499">
    <property type="entry name" value="Tetraspanin/Peripherin"/>
</dbReference>
<comment type="similarity">
    <text evidence="2 7">Belongs to the tetraspanin (TM4SF) family.</text>
</comment>
<protein>
    <recommendedName>
        <fullName evidence="7">Tetraspanin</fullName>
    </recommendedName>
</protein>
<dbReference type="SUPFAM" id="SSF48652">
    <property type="entry name" value="Tetraspanin"/>
    <property type="match status" value="1"/>
</dbReference>
<dbReference type="GeneID" id="105989154"/>
<evidence type="ECO:0000256" key="1">
    <source>
        <dbReference type="ARBA" id="ARBA00004141"/>
    </source>
</evidence>
<dbReference type="InterPro" id="IPR042782">
    <property type="entry name" value="PHEMX_LEL"/>
</dbReference>
<dbReference type="Gene3D" id="1.10.1450.10">
    <property type="entry name" value="Tetraspanin"/>
    <property type="match status" value="1"/>
</dbReference>
<comment type="caution">
    <text evidence="7">Lacks conserved residue(s) required for the propagation of feature annotation.</text>
</comment>
<reference evidence="9" key="1">
    <citation type="submission" date="2025-08" db="UniProtKB">
        <authorList>
            <consortium name="RefSeq"/>
        </authorList>
    </citation>
    <scope>IDENTIFICATION</scope>
    <source>
        <tissue evidence="9">Kidney</tissue>
    </source>
</reference>
<comment type="subcellular location">
    <subcellularLocation>
        <location evidence="1 7">Membrane</location>
        <topology evidence="1 7">Multi-pass membrane protein</topology>
    </subcellularLocation>
</comment>
<gene>
    <name evidence="9" type="primary">Tspan32</name>
</gene>
<evidence type="ECO:0000256" key="3">
    <source>
        <dbReference type="ARBA" id="ARBA00022692"/>
    </source>
</evidence>
<dbReference type="InParanoid" id="A0A1S3FIM1"/>